<protein>
    <submittedName>
        <fullName evidence="2">Uncharacterized protein</fullName>
    </submittedName>
</protein>
<comment type="caution">
    <text evidence="2">The sequence shown here is derived from an EMBL/GenBank/DDBJ whole genome shotgun (WGS) entry which is preliminary data.</text>
</comment>
<reference evidence="3" key="1">
    <citation type="submission" date="2017-01" db="EMBL/GenBank/DDBJ databases">
        <authorList>
            <person name="Wang Y."/>
            <person name="White M."/>
            <person name="Kvist S."/>
            <person name="Moncalvo J.-M."/>
        </authorList>
    </citation>
    <scope>NUCLEOTIDE SEQUENCE [LARGE SCALE GENOMIC DNA]</scope>
    <source>
        <strain evidence="3">COL-18-3</strain>
    </source>
</reference>
<keyword evidence="1" id="KW-0472">Membrane</keyword>
<evidence type="ECO:0000313" key="2">
    <source>
        <dbReference type="EMBL" id="OMH86208.1"/>
    </source>
</evidence>
<evidence type="ECO:0000313" key="3">
    <source>
        <dbReference type="Proteomes" id="UP000188320"/>
    </source>
</evidence>
<dbReference type="EMBL" id="LSSK01000010">
    <property type="protein sequence ID" value="OMH86208.1"/>
    <property type="molecule type" value="Genomic_DNA"/>
</dbReference>
<evidence type="ECO:0000256" key="1">
    <source>
        <dbReference type="SAM" id="Phobius"/>
    </source>
</evidence>
<proteinExistence type="predicted"/>
<accession>A0A1R1PZ09</accession>
<dbReference type="Proteomes" id="UP000188320">
    <property type="component" value="Unassembled WGS sequence"/>
</dbReference>
<keyword evidence="1" id="KW-1133">Transmembrane helix</keyword>
<keyword evidence="3" id="KW-1185">Reference proteome</keyword>
<gene>
    <name evidence="2" type="ORF">AX774_g235</name>
</gene>
<dbReference type="AlphaFoldDB" id="A0A1R1PZ09"/>
<keyword evidence="1" id="KW-0812">Transmembrane</keyword>
<name>A0A1R1PZ09_ZANCU</name>
<feature type="transmembrane region" description="Helical" evidence="1">
    <location>
        <begin position="33"/>
        <end position="54"/>
    </location>
</feature>
<organism evidence="2 3">
    <name type="scientific">Zancudomyces culisetae</name>
    <name type="common">Gut fungus</name>
    <name type="synonym">Smittium culisetae</name>
    <dbReference type="NCBI Taxonomy" id="1213189"/>
    <lineage>
        <taxon>Eukaryota</taxon>
        <taxon>Fungi</taxon>
        <taxon>Fungi incertae sedis</taxon>
        <taxon>Zoopagomycota</taxon>
        <taxon>Kickxellomycotina</taxon>
        <taxon>Harpellomycetes</taxon>
        <taxon>Harpellales</taxon>
        <taxon>Legeriomycetaceae</taxon>
        <taxon>Zancudomyces</taxon>
    </lineage>
</organism>
<sequence length="104" mass="11100">MVAPTAAEPKIPTVIINLSRVVAKRNSAKYETCFMAGFSIFFLELPKSFLLAGASNSLSVSSFSPNIALFSSSFASFLNIADISSATLLVALDVVLFSCTFSMF</sequence>
<feature type="transmembrane region" description="Helical" evidence="1">
    <location>
        <begin position="74"/>
        <end position="97"/>
    </location>
</feature>